<dbReference type="Pfam" id="PF11042">
    <property type="entry name" value="DUF2750"/>
    <property type="match status" value="1"/>
</dbReference>
<evidence type="ECO:0000313" key="1">
    <source>
        <dbReference type="EMBL" id="RON06237.1"/>
    </source>
</evidence>
<name>A0A423H1X7_9PSED</name>
<evidence type="ECO:0000313" key="2">
    <source>
        <dbReference type="Proteomes" id="UP000284684"/>
    </source>
</evidence>
<sequence>MAAHHKKIENILKLEPQARYDYFIRKVADFEVVWGLFDNGWATAESGKITAVPFWPEEDFATLCASAEWKGFTAKSIELDDFLMRWLPGMQGDGRICQVFSTPDEQGLLVPPEDLLGAIKQELEQYE</sequence>
<comment type="caution">
    <text evidence="1">The sequence shown here is derived from an EMBL/GenBank/DDBJ whole genome shotgun (WGS) entry which is preliminary data.</text>
</comment>
<organism evidence="1 2">
    <name type="scientific">Pseudomonas brassicacearum</name>
    <dbReference type="NCBI Taxonomy" id="930166"/>
    <lineage>
        <taxon>Bacteria</taxon>
        <taxon>Pseudomonadati</taxon>
        <taxon>Pseudomonadota</taxon>
        <taxon>Gammaproteobacteria</taxon>
        <taxon>Pseudomonadales</taxon>
        <taxon>Pseudomonadaceae</taxon>
        <taxon>Pseudomonas</taxon>
    </lineage>
</organism>
<gene>
    <name evidence="1" type="ORF">BK658_00160</name>
</gene>
<protein>
    <recommendedName>
        <fullName evidence="3">DUF2750 domain-containing protein</fullName>
    </recommendedName>
</protein>
<dbReference type="InterPro" id="IPR021284">
    <property type="entry name" value="DUF2750"/>
</dbReference>
<evidence type="ECO:0008006" key="3">
    <source>
        <dbReference type="Google" id="ProtNLM"/>
    </source>
</evidence>
<dbReference type="Proteomes" id="UP000284684">
    <property type="component" value="Unassembled WGS sequence"/>
</dbReference>
<dbReference type="EMBL" id="MOBI01000001">
    <property type="protein sequence ID" value="RON06237.1"/>
    <property type="molecule type" value="Genomic_DNA"/>
</dbReference>
<proteinExistence type="predicted"/>
<dbReference type="AlphaFoldDB" id="A0A423H1X7"/>
<dbReference type="RefSeq" id="WP_123580136.1">
    <property type="nucleotide sequence ID" value="NZ_MOBI01000001.1"/>
</dbReference>
<accession>A0A423H1X7</accession>
<reference evidence="1 2" key="1">
    <citation type="submission" date="2016-10" db="EMBL/GenBank/DDBJ databases">
        <title>Comparative genome analysis of multiple Pseudomonas spp. focuses on biocontrol and plant growth promoting traits.</title>
        <authorList>
            <person name="Tao X.-Y."/>
            <person name="Taylor C.G."/>
        </authorList>
    </citation>
    <scope>NUCLEOTIDE SEQUENCE [LARGE SCALE GENOMIC DNA]</scope>
    <source>
        <strain evidence="1 2">37D10</strain>
    </source>
</reference>